<dbReference type="EMBL" id="JAPJDO010000002">
    <property type="protein sequence ID" value="MCX2935691.1"/>
    <property type="molecule type" value="Genomic_DNA"/>
</dbReference>
<protein>
    <submittedName>
        <fullName evidence="2">Uncharacterized protein</fullName>
    </submittedName>
</protein>
<dbReference type="RefSeq" id="WP_265995063.1">
    <property type="nucleotide sequence ID" value="NZ_JAPJDN010000002.1"/>
</dbReference>
<sequence>MTTPSMESGDSDIGDGLESPERPPNLDGIDFDSIFNNRDPDGETRRR</sequence>
<feature type="compositionally biased region" description="Basic and acidic residues" evidence="1">
    <location>
        <begin position="38"/>
        <end position="47"/>
    </location>
</feature>
<proteinExistence type="predicted"/>
<reference evidence="2 3" key="1">
    <citation type="submission" date="2022-11" db="EMBL/GenBank/DDBJ databases">
        <title>Mycobacterium sp. nov.</title>
        <authorList>
            <person name="Papic B."/>
            <person name="Spicic S."/>
            <person name="Duvnjak S."/>
        </authorList>
    </citation>
    <scope>NUCLEOTIDE SEQUENCE [LARGE SCALE GENOMIC DNA]</scope>
    <source>
        <strain evidence="2 3">CVI_P4</strain>
    </source>
</reference>
<gene>
    <name evidence="2" type="ORF">ORI27_03195</name>
</gene>
<keyword evidence="3" id="KW-1185">Reference proteome</keyword>
<comment type="caution">
    <text evidence="2">The sequence shown here is derived from an EMBL/GenBank/DDBJ whole genome shotgun (WGS) entry which is preliminary data.</text>
</comment>
<organism evidence="2 3">
    <name type="scientific">Mycobacterium pinniadriaticum</name>
    <dbReference type="NCBI Taxonomy" id="2994102"/>
    <lineage>
        <taxon>Bacteria</taxon>
        <taxon>Bacillati</taxon>
        <taxon>Actinomycetota</taxon>
        <taxon>Actinomycetes</taxon>
        <taxon>Mycobacteriales</taxon>
        <taxon>Mycobacteriaceae</taxon>
        <taxon>Mycobacterium</taxon>
    </lineage>
</organism>
<evidence type="ECO:0000256" key="1">
    <source>
        <dbReference type="SAM" id="MobiDB-lite"/>
    </source>
</evidence>
<dbReference type="Proteomes" id="UP001300745">
    <property type="component" value="Unassembled WGS sequence"/>
</dbReference>
<evidence type="ECO:0000313" key="2">
    <source>
        <dbReference type="EMBL" id="MCX2935691.1"/>
    </source>
</evidence>
<name>A0ABT3S870_9MYCO</name>
<feature type="region of interest" description="Disordered" evidence="1">
    <location>
        <begin position="1"/>
        <end position="47"/>
    </location>
</feature>
<accession>A0ABT3S870</accession>
<evidence type="ECO:0000313" key="3">
    <source>
        <dbReference type="Proteomes" id="UP001300745"/>
    </source>
</evidence>